<dbReference type="EMBL" id="JACOPO010000004">
    <property type="protein sequence ID" value="MBC5722792.1"/>
    <property type="molecule type" value="Genomic_DNA"/>
</dbReference>
<dbReference type="Pfam" id="PF02223">
    <property type="entry name" value="Thymidylate_kin"/>
    <property type="match status" value="1"/>
</dbReference>
<dbReference type="GO" id="GO:0006227">
    <property type="term" value="P:dUDP biosynthetic process"/>
    <property type="evidence" value="ECO:0007669"/>
    <property type="project" value="TreeGrafter"/>
</dbReference>
<dbReference type="RefSeq" id="WP_186852798.1">
    <property type="nucleotide sequence ID" value="NZ_JACOPO010000004.1"/>
</dbReference>
<dbReference type="GO" id="GO:0005524">
    <property type="term" value="F:ATP binding"/>
    <property type="evidence" value="ECO:0007669"/>
    <property type="project" value="UniProtKB-UniRule"/>
</dbReference>
<evidence type="ECO:0000256" key="9">
    <source>
        <dbReference type="ARBA" id="ARBA00048743"/>
    </source>
</evidence>
<dbReference type="SUPFAM" id="SSF52540">
    <property type="entry name" value="P-loop containing nucleoside triphosphate hydrolases"/>
    <property type="match status" value="1"/>
</dbReference>
<evidence type="ECO:0000313" key="12">
    <source>
        <dbReference type="EMBL" id="MBC5722792.1"/>
    </source>
</evidence>
<dbReference type="EC" id="2.7.4.9" evidence="2 10"/>
<evidence type="ECO:0000256" key="1">
    <source>
        <dbReference type="ARBA" id="ARBA00009776"/>
    </source>
</evidence>
<dbReference type="InterPro" id="IPR018094">
    <property type="entry name" value="Thymidylate_kinase"/>
</dbReference>
<evidence type="ECO:0000256" key="2">
    <source>
        <dbReference type="ARBA" id="ARBA00012980"/>
    </source>
</evidence>
<feature type="domain" description="Thymidylate kinase-like" evidence="11">
    <location>
        <begin position="8"/>
        <end position="195"/>
    </location>
</feature>
<keyword evidence="7 10" id="KW-0418">Kinase</keyword>
<dbReference type="FunFam" id="3.40.50.300:FF:002288">
    <property type="entry name" value="Probable thymidylate kinase"/>
    <property type="match status" value="1"/>
</dbReference>
<gene>
    <name evidence="10" type="primary">tmk</name>
    <name evidence="12" type="ORF">H8S11_08210</name>
</gene>
<evidence type="ECO:0000256" key="10">
    <source>
        <dbReference type="HAMAP-Rule" id="MF_00165"/>
    </source>
</evidence>
<evidence type="ECO:0000313" key="13">
    <source>
        <dbReference type="Proteomes" id="UP000628736"/>
    </source>
</evidence>
<dbReference type="InterPro" id="IPR027417">
    <property type="entry name" value="P-loop_NTPase"/>
</dbReference>
<dbReference type="PANTHER" id="PTHR10344">
    <property type="entry name" value="THYMIDYLATE KINASE"/>
    <property type="match status" value="1"/>
</dbReference>
<comment type="caution">
    <text evidence="12">The sequence shown here is derived from an EMBL/GenBank/DDBJ whole genome shotgun (WGS) entry which is preliminary data.</text>
</comment>
<name>A0A8J6JA92_9FIRM</name>
<evidence type="ECO:0000256" key="4">
    <source>
        <dbReference type="ARBA" id="ARBA00022679"/>
    </source>
</evidence>
<dbReference type="GO" id="GO:0006235">
    <property type="term" value="P:dTTP biosynthetic process"/>
    <property type="evidence" value="ECO:0007669"/>
    <property type="project" value="UniProtKB-UniRule"/>
</dbReference>
<sequence>MRGRLIVIEGTDGSGKSTQFGQLCQRLDAMGQEYKKLVFPQYQEPSSALIRMYLGGEFGSHPGDVNPYAASAFYAVDRYASLKKVWGEYYDGGGLVLTDRYTTSNAVHQGAKCPEGERTAFLRWLDDFEHDKLGLPRPDLVLYLDMPTEKSVELLRGRESATHTKADIHELDTEYLATCRACAHQAIGELGWKRISCLDREGQLRSIQEIHQEIWSLVTPLL</sequence>
<evidence type="ECO:0000256" key="3">
    <source>
        <dbReference type="ARBA" id="ARBA00017144"/>
    </source>
</evidence>
<dbReference type="Gene3D" id="3.40.50.300">
    <property type="entry name" value="P-loop containing nucleotide triphosphate hydrolases"/>
    <property type="match status" value="1"/>
</dbReference>
<keyword evidence="13" id="KW-1185">Reference proteome</keyword>
<dbReference type="CDD" id="cd01672">
    <property type="entry name" value="TMPK"/>
    <property type="match status" value="1"/>
</dbReference>
<proteinExistence type="inferred from homology"/>
<evidence type="ECO:0000256" key="5">
    <source>
        <dbReference type="ARBA" id="ARBA00022727"/>
    </source>
</evidence>
<keyword evidence="4 10" id="KW-0808">Transferase</keyword>
<protein>
    <recommendedName>
        <fullName evidence="3 10">Thymidylate kinase</fullName>
        <ecNumber evidence="2 10">2.7.4.9</ecNumber>
    </recommendedName>
    <alternativeName>
        <fullName evidence="10">dTMP kinase</fullName>
    </alternativeName>
</protein>
<dbReference type="HAMAP" id="MF_00165">
    <property type="entry name" value="Thymidylate_kinase"/>
    <property type="match status" value="1"/>
</dbReference>
<dbReference type="Proteomes" id="UP000628736">
    <property type="component" value="Unassembled WGS sequence"/>
</dbReference>
<dbReference type="PANTHER" id="PTHR10344:SF4">
    <property type="entry name" value="UMP-CMP KINASE 2, MITOCHONDRIAL"/>
    <property type="match status" value="1"/>
</dbReference>
<dbReference type="InterPro" id="IPR039430">
    <property type="entry name" value="Thymidylate_kin-like_dom"/>
</dbReference>
<dbReference type="GO" id="GO:0004798">
    <property type="term" value="F:dTMP kinase activity"/>
    <property type="evidence" value="ECO:0007669"/>
    <property type="project" value="UniProtKB-UniRule"/>
</dbReference>
<dbReference type="GO" id="GO:0005829">
    <property type="term" value="C:cytosol"/>
    <property type="evidence" value="ECO:0007669"/>
    <property type="project" value="TreeGrafter"/>
</dbReference>
<dbReference type="GO" id="GO:0006233">
    <property type="term" value="P:dTDP biosynthetic process"/>
    <property type="evidence" value="ECO:0007669"/>
    <property type="project" value="InterPro"/>
</dbReference>
<keyword evidence="5 10" id="KW-0545">Nucleotide biosynthesis</keyword>
<reference evidence="12" key="1">
    <citation type="submission" date="2020-08" db="EMBL/GenBank/DDBJ databases">
        <title>Genome public.</title>
        <authorList>
            <person name="Liu C."/>
            <person name="Sun Q."/>
        </authorList>
    </citation>
    <scope>NUCLEOTIDE SEQUENCE</scope>
    <source>
        <strain evidence="12">NSJ-23</strain>
    </source>
</reference>
<dbReference type="AlphaFoldDB" id="A0A8J6JA92"/>
<evidence type="ECO:0000256" key="7">
    <source>
        <dbReference type="ARBA" id="ARBA00022777"/>
    </source>
</evidence>
<organism evidence="12 13">
    <name type="scientific">Flintibacter hominis</name>
    <dbReference type="NCBI Taxonomy" id="2763048"/>
    <lineage>
        <taxon>Bacteria</taxon>
        <taxon>Bacillati</taxon>
        <taxon>Bacillota</taxon>
        <taxon>Clostridia</taxon>
        <taxon>Eubacteriales</taxon>
        <taxon>Flintibacter</taxon>
    </lineage>
</organism>
<evidence type="ECO:0000256" key="8">
    <source>
        <dbReference type="ARBA" id="ARBA00022840"/>
    </source>
</evidence>
<evidence type="ECO:0000259" key="11">
    <source>
        <dbReference type="Pfam" id="PF02223"/>
    </source>
</evidence>
<keyword evidence="8 10" id="KW-0067">ATP-binding</keyword>
<keyword evidence="6 10" id="KW-0547">Nucleotide-binding</keyword>
<comment type="similarity">
    <text evidence="1 10">Belongs to the thymidylate kinase family.</text>
</comment>
<feature type="binding site" evidence="10">
    <location>
        <begin position="10"/>
        <end position="17"/>
    </location>
    <ligand>
        <name>ATP</name>
        <dbReference type="ChEBI" id="CHEBI:30616"/>
    </ligand>
</feature>
<comment type="catalytic activity">
    <reaction evidence="9 10">
        <text>dTMP + ATP = dTDP + ADP</text>
        <dbReference type="Rhea" id="RHEA:13517"/>
        <dbReference type="ChEBI" id="CHEBI:30616"/>
        <dbReference type="ChEBI" id="CHEBI:58369"/>
        <dbReference type="ChEBI" id="CHEBI:63528"/>
        <dbReference type="ChEBI" id="CHEBI:456216"/>
        <dbReference type="EC" id="2.7.4.9"/>
    </reaction>
</comment>
<accession>A0A8J6JA92</accession>
<comment type="function">
    <text evidence="10">Phosphorylation of dTMP to form dTDP in both de novo and salvage pathways of dTTP synthesis.</text>
</comment>
<evidence type="ECO:0000256" key="6">
    <source>
        <dbReference type="ARBA" id="ARBA00022741"/>
    </source>
</evidence>